<dbReference type="EMBL" id="WBZC01000028">
    <property type="protein sequence ID" value="KAB3534423.1"/>
    <property type="molecule type" value="Genomic_DNA"/>
</dbReference>
<reference evidence="1 2" key="1">
    <citation type="submission" date="2019-10" db="EMBL/GenBank/DDBJ databases">
        <title>Alkaliphilus serpentinus sp. nov. and Alkaliphilus pronyensis sp. nov., two novel anaerobic alkaliphilic species isolated from the serpentinized-hosted hydrothermal field of the Prony Bay (New Caledonia).</title>
        <authorList>
            <person name="Postec A."/>
        </authorList>
    </citation>
    <scope>NUCLEOTIDE SEQUENCE [LARGE SCALE GENOMIC DNA]</scope>
    <source>
        <strain evidence="1 2">LacV</strain>
    </source>
</reference>
<proteinExistence type="predicted"/>
<gene>
    <name evidence="1" type="ORF">F8154_08960</name>
</gene>
<keyword evidence="2" id="KW-1185">Reference proteome</keyword>
<dbReference type="AlphaFoldDB" id="A0A6I0FF38"/>
<evidence type="ECO:0000313" key="1">
    <source>
        <dbReference type="EMBL" id="KAB3534423.1"/>
    </source>
</evidence>
<comment type="caution">
    <text evidence="1">The sequence shown here is derived from an EMBL/GenBank/DDBJ whole genome shotgun (WGS) entry which is preliminary data.</text>
</comment>
<protein>
    <submittedName>
        <fullName evidence="1">Uncharacterized protein</fullName>
    </submittedName>
</protein>
<evidence type="ECO:0000313" key="2">
    <source>
        <dbReference type="Proteomes" id="UP000432715"/>
    </source>
</evidence>
<dbReference type="Proteomes" id="UP000432715">
    <property type="component" value="Unassembled WGS sequence"/>
</dbReference>
<name>A0A6I0FF38_9FIRM</name>
<organism evidence="1 2">
    <name type="scientific">Alkaliphilus pronyensis</name>
    <dbReference type="NCBI Taxonomy" id="1482732"/>
    <lineage>
        <taxon>Bacteria</taxon>
        <taxon>Bacillati</taxon>
        <taxon>Bacillota</taxon>
        <taxon>Clostridia</taxon>
        <taxon>Peptostreptococcales</taxon>
        <taxon>Natronincolaceae</taxon>
        <taxon>Alkaliphilus</taxon>
    </lineage>
</organism>
<sequence length="75" mass="8949">MGYIEIDFDRIKGYSNLSEVAKEHFVKIYKRHNSGQGSDYKEGWTPKKVKEHRSFLEVHFKNGEWLHFYPNGTWG</sequence>
<accession>A0A6I0FF38</accession>
<dbReference type="RefSeq" id="WP_151861275.1">
    <property type="nucleotide sequence ID" value="NZ_WBZC01000028.1"/>
</dbReference>
<dbReference type="OrthoDB" id="1955334at2"/>